<dbReference type="EMBL" id="CP030761">
    <property type="protein sequence ID" value="AXA43264.1"/>
    <property type="molecule type" value="Genomic_DNA"/>
</dbReference>
<name>A0A2Z4YPG2_RHILE</name>
<keyword evidence="2" id="KW-0614">Plasmid</keyword>
<feature type="chain" id="PRO_5016462565" description="Cell surface protein" evidence="1">
    <location>
        <begin position="28"/>
        <end position="108"/>
    </location>
</feature>
<feature type="signal peptide" evidence="1">
    <location>
        <begin position="1"/>
        <end position="27"/>
    </location>
</feature>
<sequence>MSKRLFAILSIAASCMIADLTANEAVAAPVYDRASSAVEVSYRDTDGGYWHGYRGYRAKRFGYRKGPDGYRYSPKAFGRGGYSNQPKPLRGACNLGFRPTNGPHNCNY</sequence>
<evidence type="ECO:0008006" key="4">
    <source>
        <dbReference type="Google" id="ProtNLM"/>
    </source>
</evidence>
<protein>
    <recommendedName>
        <fullName evidence="4">Cell surface protein</fullName>
    </recommendedName>
</protein>
<accession>A0A2Z4YPG2</accession>
<dbReference type="RefSeq" id="WP_162710352.1">
    <property type="nucleotide sequence ID" value="NZ_CP030761.1"/>
</dbReference>
<dbReference type="Proteomes" id="UP000251166">
    <property type="component" value="Plasmid unnamed1"/>
</dbReference>
<dbReference type="AlphaFoldDB" id="A0A2Z4YPG2"/>
<reference evidence="2 3" key="1">
    <citation type="submission" date="2018-07" db="EMBL/GenBank/DDBJ databases">
        <title>Rhizobium leguminosarum strain:ATCC 14479 Genome sequencing and assembly.</title>
        <authorList>
            <person name="Chakraborty R."/>
        </authorList>
    </citation>
    <scope>NUCLEOTIDE SEQUENCE [LARGE SCALE GENOMIC DNA]</scope>
    <source>
        <strain evidence="2 3">ATCC 14479</strain>
        <plasmid evidence="3">Plasmid unnamed1</plasmid>
    </source>
</reference>
<geneLocation type="plasmid" evidence="2 3">
    <name>unnamed1</name>
</geneLocation>
<organism evidence="2 3">
    <name type="scientific">Rhizobium leguminosarum</name>
    <dbReference type="NCBI Taxonomy" id="384"/>
    <lineage>
        <taxon>Bacteria</taxon>
        <taxon>Pseudomonadati</taxon>
        <taxon>Pseudomonadota</taxon>
        <taxon>Alphaproteobacteria</taxon>
        <taxon>Hyphomicrobiales</taxon>
        <taxon>Rhizobiaceae</taxon>
        <taxon>Rhizobium/Agrobacterium group</taxon>
        <taxon>Rhizobium</taxon>
    </lineage>
</organism>
<keyword evidence="1" id="KW-0732">Signal</keyword>
<evidence type="ECO:0000256" key="1">
    <source>
        <dbReference type="SAM" id="SignalP"/>
    </source>
</evidence>
<dbReference type="PROSITE" id="PS51257">
    <property type="entry name" value="PROKAR_LIPOPROTEIN"/>
    <property type="match status" value="1"/>
</dbReference>
<proteinExistence type="predicted"/>
<evidence type="ECO:0000313" key="2">
    <source>
        <dbReference type="EMBL" id="AXA43264.1"/>
    </source>
</evidence>
<evidence type="ECO:0000313" key="3">
    <source>
        <dbReference type="Proteomes" id="UP000251166"/>
    </source>
</evidence>
<gene>
    <name evidence="2" type="ORF">DLJ82_5703</name>
</gene>